<dbReference type="Gene3D" id="2.60.40.1120">
    <property type="entry name" value="Carboxypeptidase-like, regulatory domain"/>
    <property type="match status" value="1"/>
</dbReference>
<evidence type="ECO:0000256" key="6">
    <source>
        <dbReference type="ARBA" id="ARBA00023136"/>
    </source>
</evidence>
<dbReference type="SUPFAM" id="SSF49464">
    <property type="entry name" value="Carboxypeptidase regulatory domain-like"/>
    <property type="match status" value="1"/>
</dbReference>
<evidence type="ECO:0000256" key="3">
    <source>
        <dbReference type="ARBA" id="ARBA00022452"/>
    </source>
</evidence>
<dbReference type="SUPFAM" id="SSF56935">
    <property type="entry name" value="Porins"/>
    <property type="match status" value="1"/>
</dbReference>
<dbReference type="AlphaFoldDB" id="A0A2N3I135"/>
<dbReference type="InterPro" id="IPR000531">
    <property type="entry name" value="Beta-barrel_TonB"/>
</dbReference>
<dbReference type="InterPro" id="IPR036942">
    <property type="entry name" value="Beta-barrel_TonB_sf"/>
</dbReference>
<dbReference type="Pfam" id="PF13715">
    <property type="entry name" value="CarbopepD_reg_2"/>
    <property type="match status" value="1"/>
</dbReference>
<feature type="signal peptide" evidence="10">
    <location>
        <begin position="1"/>
        <end position="26"/>
    </location>
</feature>
<evidence type="ECO:0000256" key="1">
    <source>
        <dbReference type="ARBA" id="ARBA00004571"/>
    </source>
</evidence>
<keyword evidence="7 8" id="KW-0998">Cell outer membrane</keyword>
<keyword evidence="14" id="KW-1185">Reference proteome</keyword>
<comment type="similarity">
    <text evidence="8 9">Belongs to the TonB-dependent receptor family.</text>
</comment>
<evidence type="ECO:0000256" key="9">
    <source>
        <dbReference type="RuleBase" id="RU003357"/>
    </source>
</evidence>
<feature type="domain" description="TonB-dependent receptor-like beta-barrel" evidence="11">
    <location>
        <begin position="408"/>
        <end position="953"/>
    </location>
</feature>
<feature type="domain" description="TonB-dependent receptor plug" evidence="12">
    <location>
        <begin position="120"/>
        <end position="237"/>
    </location>
</feature>
<evidence type="ECO:0000313" key="13">
    <source>
        <dbReference type="EMBL" id="PKQ64029.1"/>
    </source>
</evidence>
<protein>
    <recommendedName>
        <fullName evidence="15">SusC/RagA family protein</fullName>
    </recommendedName>
</protein>
<dbReference type="PROSITE" id="PS52016">
    <property type="entry name" value="TONB_DEPENDENT_REC_3"/>
    <property type="match status" value="1"/>
</dbReference>
<dbReference type="NCBIfam" id="TIGR04056">
    <property type="entry name" value="OMP_RagA_SusC"/>
    <property type="match status" value="1"/>
</dbReference>
<dbReference type="Pfam" id="PF00593">
    <property type="entry name" value="TonB_dep_Rec_b-barrel"/>
    <property type="match status" value="1"/>
</dbReference>
<organism evidence="13 14">
    <name type="scientific">Labilibaculum manganireducens</name>
    <dbReference type="NCBI Taxonomy" id="1940525"/>
    <lineage>
        <taxon>Bacteria</taxon>
        <taxon>Pseudomonadati</taxon>
        <taxon>Bacteroidota</taxon>
        <taxon>Bacteroidia</taxon>
        <taxon>Marinilabiliales</taxon>
        <taxon>Marinifilaceae</taxon>
        <taxon>Labilibaculum</taxon>
    </lineage>
</organism>
<keyword evidence="2 8" id="KW-0813">Transport</keyword>
<reference evidence="13 14" key="1">
    <citation type="journal article" date="2017" name="Front. Microbiol.">
        <title>Labilibaculum manganireducens gen. nov., sp. nov. and Labilibaculum filiforme sp. nov., Novel Bacteroidetes Isolated from Subsurface Sediments of the Baltic Sea.</title>
        <authorList>
            <person name="Vandieken V."/>
            <person name="Marshall I.P."/>
            <person name="Niemann H."/>
            <person name="Engelen B."/>
            <person name="Cypionka H."/>
        </authorList>
    </citation>
    <scope>NUCLEOTIDE SEQUENCE [LARGE SCALE GENOMIC DNA]</scope>
    <source>
        <strain evidence="13 14">59.10-2M</strain>
    </source>
</reference>
<dbReference type="EMBL" id="MVDE01000026">
    <property type="protein sequence ID" value="PKQ64029.1"/>
    <property type="molecule type" value="Genomic_DNA"/>
</dbReference>
<dbReference type="InterPro" id="IPR039426">
    <property type="entry name" value="TonB-dep_rcpt-like"/>
</dbReference>
<evidence type="ECO:0000256" key="10">
    <source>
        <dbReference type="SAM" id="SignalP"/>
    </source>
</evidence>
<feature type="chain" id="PRO_5014878302" description="SusC/RagA family protein" evidence="10">
    <location>
        <begin position="27"/>
        <end position="994"/>
    </location>
</feature>
<name>A0A2N3I135_9BACT</name>
<dbReference type="Gene3D" id="2.40.170.20">
    <property type="entry name" value="TonB-dependent receptor, beta-barrel domain"/>
    <property type="match status" value="1"/>
</dbReference>
<evidence type="ECO:0000256" key="5">
    <source>
        <dbReference type="ARBA" id="ARBA00023077"/>
    </source>
</evidence>
<evidence type="ECO:0000256" key="4">
    <source>
        <dbReference type="ARBA" id="ARBA00022692"/>
    </source>
</evidence>
<dbReference type="InterPro" id="IPR008969">
    <property type="entry name" value="CarboxyPept-like_regulatory"/>
</dbReference>
<gene>
    <name evidence="13" type="ORF">BZG01_15140</name>
</gene>
<evidence type="ECO:0000259" key="12">
    <source>
        <dbReference type="Pfam" id="PF07715"/>
    </source>
</evidence>
<dbReference type="Pfam" id="PF07715">
    <property type="entry name" value="Plug"/>
    <property type="match status" value="1"/>
</dbReference>
<dbReference type="InterPro" id="IPR023997">
    <property type="entry name" value="TonB-dep_OMP_SusC/RagA_CS"/>
</dbReference>
<comment type="caution">
    <text evidence="13">The sequence shown here is derived from an EMBL/GenBank/DDBJ whole genome shotgun (WGS) entry which is preliminary data.</text>
</comment>
<dbReference type="GO" id="GO:0009279">
    <property type="term" value="C:cell outer membrane"/>
    <property type="evidence" value="ECO:0007669"/>
    <property type="project" value="UniProtKB-SubCell"/>
</dbReference>
<dbReference type="Proteomes" id="UP000233618">
    <property type="component" value="Unassembled WGS sequence"/>
</dbReference>
<keyword evidence="3 8" id="KW-1134">Transmembrane beta strand</keyword>
<sequence length="994" mass="110212">MELNISRLRKLLLMLVMVFSFTMIHAQEKVVTGLVTDANDGMGIPGVSVVVKGTTVGTTTDIDGNYTLSVDDNATIIYSFVGYRSQEIVVGSQSQINVILSIETENLSEIVVIGYGTVKKEDKTGSVTSVSSKDFNKGNITSPQDLLVGKSAGVVITSAGGAPGSGSTIRIRGGSSFNASNDPLIIVDGMPIESVGNNVSGSSNALSFINPNDIETFTVLKDASSTAIYGSRASNGVIIITTKKGVKGSPLKVNYTGSISVASAIDYVDVYSGDQLRKIAVDHPVLYDPLNYNKLGTENTDWQKEIFRTAISHDHNLAFSGSKKNVPYRISLGYTDQTGILENTDMQRYTGSLNLNPTFLNDDLKVNMNAKFMMTNNNFGDDGAIGSAISMDPTQPIYDTNAPEFGGYYQWQKYGAGLGTPNPVEQAKEVNNKSDVYRVVANLKLNYTLPFLRDMQANLNVATDYTESDGQNNRPITSPSTIVSSWGKLSDYTAKNKNNLLDFYLNYKKEFNEDNKLDLTGGYSWQHFERESTDYTRSIEDADHPLQVDKNTASETENYLVSFFGRMNYALKNKYLLTGTFRYDGSSRFSEDNRWGFFPSAAFAWKMHEESFLKDVDAVSDLKIRLGWGITGQQDISDNDYPYQPQYISSEQGYYYPINGQFTSTLRPNTYDPDIKWEETTTQNIGLDFGFLNNRINGSVDYYFRETKNLLNNVTIPSGSNFSNRLYTNVGSLENKGFEVSLNFVAISTPDMSLNIGMNYTHNDNKLTKLLLTDDPNYIGVPEGSGMTGVTQITRVGEEAHSFFVNKQIYDSNGKPIEGLYEDIAGKGGKISGDNANKYIYHSPTPTDIFGLSARFNYKQFDMSTSLRANIGNYVLNQVAAGASYDQIQQIGYWKNMPTNLSKTNFVKRQFTSDYFVENASFLKMDNISAGYTFNKFAGKDINARVSFTVQNVFTITNYSGLDPEVGEKDDRFGVDNNFYPRPRTFTLGVNLTF</sequence>
<dbReference type="RefSeq" id="WP_101310690.1">
    <property type="nucleotide sequence ID" value="NZ_MVDE01000026.1"/>
</dbReference>
<keyword evidence="6 8" id="KW-0472">Membrane</keyword>
<dbReference type="NCBIfam" id="TIGR04057">
    <property type="entry name" value="SusC_RagA_signa"/>
    <property type="match status" value="1"/>
</dbReference>
<dbReference type="InterPro" id="IPR012910">
    <property type="entry name" value="Plug_dom"/>
</dbReference>
<comment type="subcellular location">
    <subcellularLocation>
        <location evidence="1 8">Cell outer membrane</location>
        <topology evidence="1 8">Multi-pass membrane protein</topology>
    </subcellularLocation>
</comment>
<dbReference type="InterPro" id="IPR023996">
    <property type="entry name" value="TonB-dep_OMP_SusC/RagA"/>
</dbReference>
<evidence type="ECO:0000256" key="7">
    <source>
        <dbReference type="ARBA" id="ARBA00023237"/>
    </source>
</evidence>
<keyword evidence="10" id="KW-0732">Signal</keyword>
<evidence type="ECO:0008006" key="15">
    <source>
        <dbReference type="Google" id="ProtNLM"/>
    </source>
</evidence>
<dbReference type="InterPro" id="IPR037066">
    <property type="entry name" value="Plug_dom_sf"/>
</dbReference>
<evidence type="ECO:0000313" key="14">
    <source>
        <dbReference type="Proteomes" id="UP000233618"/>
    </source>
</evidence>
<proteinExistence type="inferred from homology"/>
<evidence type="ECO:0000259" key="11">
    <source>
        <dbReference type="Pfam" id="PF00593"/>
    </source>
</evidence>
<evidence type="ECO:0000256" key="8">
    <source>
        <dbReference type="PROSITE-ProRule" id="PRU01360"/>
    </source>
</evidence>
<accession>A0A2N3I135</accession>
<keyword evidence="5 9" id="KW-0798">TonB box</keyword>
<evidence type="ECO:0000256" key="2">
    <source>
        <dbReference type="ARBA" id="ARBA00022448"/>
    </source>
</evidence>
<keyword evidence="4 8" id="KW-0812">Transmembrane</keyword>
<dbReference type="Gene3D" id="2.170.130.10">
    <property type="entry name" value="TonB-dependent receptor, plug domain"/>
    <property type="match status" value="1"/>
</dbReference>